<evidence type="ECO:0000256" key="1">
    <source>
        <dbReference type="ARBA" id="ARBA00012513"/>
    </source>
</evidence>
<evidence type="ECO:0000256" key="8">
    <source>
        <dbReference type="SAM" id="MobiDB-lite"/>
    </source>
</evidence>
<evidence type="ECO:0000256" key="4">
    <source>
        <dbReference type="ARBA" id="ARBA00022777"/>
    </source>
</evidence>
<dbReference type="EC" id="2.7.11.1" evidence="1"/>
<dbReference type="EMBL" id="CALTRL010006395">
    <property type="protein sequence ID" value="CAH7690784.1"/>
    <property type="molecule type" value="Genomic_DNA"/>
</dbReference>
<dbReference type="PANTHER" id="PTHR24348">
    <property type="entry name" value="SERINE/THREONINE-PROTEIN KINASE UNC-51-RELATED"/>
    <property type="match status" value="1"/>
</dbReference>
<feature type="region of interest" description="Disordered" evidence="8">
    <location>
        <begin position="385"/>
        <end position="478"/>
    </location>
</feature>
<dbReference type="AlphaFoldDB" id="A0AAV0BVI0"/>
<dbReference type="InterPro" id="IPR008271">
    <property type="entry name" value="Ser/Thr_kinase_AS"/>
</dbReference>
<dbReference type="PROSITE" id="PS50011">
    <property type="entry name" value="PROTEIN_KINASE_DOM"/>
    <property type="match status" value="1"/>
</dbReference>
<dbReference type="GO" id="GO:0061709">
    <property type="term" value="P:reticulophagy"/>
    <property type="evidence" value="ECO:0007669"/>
    <property type="project" value="TreeGrafter"/>
</dbReference>
<keyword evidence="3 7" id="KW-0547">Nucleotide-binding</keyword>
<dbReference type="GO" id="GO:0034727">
    <property type="term" value="P:piecemeal microautophagy of the nucleus"/>
    <property type="evidence" value="ECO:0007669"/>
    <property type="project" value="TreeGrafter"/>
</dbReference>
<feature type="compositionally biased region" description="Polar residues" evidence="8">
    <location>
        <begin position="661"/>
        <end position="684"/>
    </location>
</feature>
<feature type="compositionally biased region" description="Low complexity" evidence="8">
    <location>
        <begin position="719"/>
        <end position="728"/>
    </location>
</feature>
<feature type="compositionally biased region" description="Polar residues" evidence="8">
    <location>
        <begin position="393"/>
        <end position="407"/>
    </location>
</feature>
<dbReference type="InterPro" id="IPR011009">
    <property type="entry name" value="Kinase-like_dom_sf"/>
</dbReference>
<feature type="region of interest" description="Disordered" evidence="8">
    <location>
        <begin position="591"/>
        <end position="728"/>
    </location>
</feature>
<accession>A0AAV0BVI0</accession>
<dbReference type="InterPro" id="IPR017441">
    <property type="entry name" value="Protein_kinase_ATP_BS"/>
</dbReference>
<dbReference type="InterPro" id="IPR022708">
    <property type="entry name" value="Atg1-like_tMIT"/>
</dbReference>
<evidence type="ECO:0000313" key="10">
    <source>
        <dbReference type="EMBL" id="CAH7690784.1"/>
    </source>
</evidence>
<name>A0AAV0BVI0_PHAPC</name>
<dbReference type="GO" id="GO:0005829">
    <property type="term" value="C:cytosol"/>
    <property type="evidence" value="ECO:0007669"/>
    <property type="project" value="TreeGrafter"/>
</dbReference>
<protein>
    <recommendedName>
        <fullName evidence="1">non-specific serine/threonine protein kinase</fullName>
        <ecNumber evidence="1">2.7.11.1</ecNumber>
    </recommendedName>
    <alternativeName>
        <fullName evidence="6">Autophagy-related protein 1</fullName>
    </alternativeName>
</protein>
<dbReference type="Gene3D" id="1.10.510.10">
    <property type="entry name" value="Transferase(Phosphotransferase) domain 1"/>
    <property type="match status" value="1"/>
</dbReference>
<keyword evidence="4 10" id="KW-0418">Kinase</keyword>
<dbReference type="GO" id="GO:0000045">
    <property type="term" value="P:autophagosome assembly"/>
    <property type="evidence" value="ECO:0007669"/>
    <property type="project" value="TreeGrafter"/>
</dbReference>
<sequence>MTSKSRQMVNRSSTNRDGSGNDLPEEIPTGYSIQREIGRGSFATVYSGTNLSTNRRVAIKAVIKSKLTNKLFQNLQDEINILKKIRHENVVGLLDCIRTNQYIFLIMQYCEDGDLSVYIKTRSKQPSSQALDQGRSGVDRFPHPRDGGLNEWIVRSFLGQLADALQFLRSHSIIHRDIKPQNLLLHPSFNSSANPLDQNSSSEPRSNAFNQSDQKNQIKSLVAGRLRYVPEGIPILRVADFGFARVLTPSAGLAETLCGSPLYMAPEILRYEKYDAKADLWSVGAVLFEMSVGKPPFRAQNHVELLRKIEKSEDRIVFPNDKFVAEDIKNLIKCLLKQNPSERISFKEFFELADQVSSHGLLANPPAVNDSSSKPTQTLRNRLISNLAPRPPSLSTLPNPISPKQKTNPPPISPNRFEGEQGAFLVGNKTPSTINRSNSLKLINQPLTPDNSKTNKHNLNNPGQQAPSPSNLPNPLPPANYRPTNVLSFPAKYVTVGAGKQITITSSNQVPSVSTEIKTKDYALVPANQSKNNRMYADSNTTLDKTEGEDRDLGTEYVVVEKGSVEINALVDAALSSSPRQAMSLGRRMSRGFMSSKPNLTSLNLSPHLNSSSSPPPPSSLITTTGYQPYASPNSSFPPRVHTLPSPPASTGAHPMMITNFGRSSPSTTALHNNYSSSPRSFDSNGGGGIGSLPIVGKYFPQSNQAQSPGSNRATFNQSSKSRPSFSFPSNRLSLAILRKQNQNPSTTAGSSHQLDRVENQLIEEFESLGCKILVICEYADEKLSKLLPPLPSSTSTSSRPTIESNSHNSFIGAFVSATPSGTQNQLNSQDRLCGELGSGVVEMNSNNEGDDQDLLAHEAMVLYLCVLKFLDRAIRHGAQVLDWKKSTSSNFNSSSNNNNLVNGRLGFSPEVGIGLPILLLHFPPLKCLKQKKN</sequence>
<feature type="domain" description="Protein kinase" evidence="9">
    <location>
        <begin position="31"/>
        <end position="362"/>
    </location>
</feature>
<keyword evidence="11" id="KW-1185">Reference proteome</keyword>
<feature type="compositionally biased region" description="Polar residues" evidence="8">
    <location>
        <begin position="429"/>
        <end position="463"/>
    </location>
</feature>
<dbReference type="InterPro" id="IPR045269">
    <property type="entry name" value="Atg1-like"/>
</dbReference>
<feature type="compositionally biased region" description="Polar residues" evidence="8">
    <location>
        <begin position="701"/>
        <end position="718"/>
    </location>
</feature>
<keyword evidence="2" id="KW-0808">Transferase</keyword>
<dbReference type="InterPro" id="IPR000719">
    <property type="entry name" value="Prot_kinase_dom"/>
</dbReference>
<keyword evidence="5 7" id="KW-0067">ATP-binding</keyword>
<dbReference type="SUPFAM" id="SSF56112">
    <property type="entry name" value="Protein kinase-like (PK-like)"/>
    <property type="match status" value="1"/>
</dbReference>
<evidence type="ECO:0000256" key="3">
    <source>
        <dbReference type="ARBA" id="ARBA00022741"/>
    </source>
</evidence>
<dbReference type="FunFam" id="3.30.200.20:FF:000042">
    <property type="entry name" value="Aurora kinase A"/>
    <property type="match status" value="1"/>
</dbReference>
<feature type="region of interest" description="Disordered" evidence="8">
    <location>
        <begin position="1"/>
        <end position="28"/>
    </location>
</feature>
<dbReference type="SMART" id="SM00220">
    <property type="entry name" value="S_TKc"/>
    <property type="match status" value="1"/>
</dbReference>
<feature type="compositionally biased region" description="Polar residues" evidence="8">
    <location>
        <begin position="622"/>
        <end position="637"/>
    </location>
</feature>
<evidence type="ECO:0000256" key="7">
    <source>
        <dbReference type="PROSITE-ProRule" id="PRU10141"/>
    </source>
</evidence>
<evidence type="ECO:0000313" key="11">
    <source>
        <dbReference type="Proteomes" id="UP001153365"/>
    </source>
</evidence>
<feature type="binding site" evidence="7">
    <location>
        <position position="64"/>
    </location>
    <ligand>
        <name>ATP</name>
        <dbReference type="ChEBI" id="CHEBI:30616"/>
    </ligand>
</feature>
<dbReference type="GO" id="GO:0042594">
    <property type="term" value="P:response to starvation"/>
    <property type="evidence" value="ECO:0007669"/>
    <property type="project" value="TreeGrafter"/>
</dbReference>
<dbReference type="GO" id="GO:0034045">
    <property type="term" value="C:phagophore assembly site membrane"/>
    <property type="evidence" value="ECO:0007669"/>
    <property type="project" value="TreeGrafter"/>
</dbReference>
<reference evidence="10" key="1">
    <citation type="submission" date="2022-06" db="EMBL/GenBank/DDBJ databases">
        <authorList>
            <consortium name="SYNGENTA / RWTH Aachen University"/>
        </authorList>
    </citation>
    <scope>NUCLEOTIDE SEQUENCE</scope>
</reference>
<dbReference type="GO" id="GO:0004674">
    <property type="term" value="F:protein serine/threonine kinase activity"/>
    <property type="evidence" value="ECO:0007669"/>
    <property type="project" value="UniProtKB-EC"/>
</dbReference>
<organism evidence="10 11">
    <name type="scientific">Phakopsora pachyrhizi</name>
    <name type="common">Asian soybean rust disease fungus</name>
    <dbReference type="NCBI Taxonomy" id="170000"/>
    <lineage>
        <taxon>Eukaryota</taxon>
        <taxon>Fungi</taxon>
        <taxon>Dikarya</taxon>
        <taxon>Basidiomycota</taxon>
        <taxon>Pucciniomycotina</taxon>
        <taxon>Pucciniomycetes</taxon>
        <taxon>Pucciniales</taxon>
        <taxon>Phakopsoraceae</taxon>
        <taxon>Phakopsora</taxon>
    </lineage>
</organism>
<evidence type="ECO:0000256" key="2">
    <source>
        <dbReference type="ARBA" id="ARBA00022679"/>
    </source>
</evidence>
<dbReference type="Pfam" id="PF12063">
    <property type="entry name" value="ATG1-like_MIT1"/>
    <property type="match status" value="1"/>
</dbReference>
<evidence type="ECO:0000256" key="5">
    <source>
        <dbReference type="ARBA" id="ARBA00022840"/>
    </source>
</evidence>
<dbReference type="GO" id="GO:0005776">
    <property type="term" value="C:autophagosome"/>
    <property type="evidence" value="ECO:0007669"/>
    <property type="project" value="TreeGrafter"/>
</dbReference>
<feature type="region of interest" description="Disordered" evidence="8">
    <location>
        <begin position="193"/>
        <end position="214"/>
    </location>
</feature>
<evidence type="ECO:0000256" key="6">
    <source>
        <dbReference type="ARBA" id="ARBA00030237"/>
    </source>
</evidence>
<proteinExistence type="predicted"/>
<gene>
    <name evidence="10" type="ORF">PPACK8108_LOCUS26230</name>
</gene>
<dbReference type="PROSITE" id="PS00108">
    <property type="entry name" value="PROTEIN_KINASE_ST"/>
    <property type="match status" value="1"/>
</dbReference>
<evidence type="ECO:0000259" key="9">
    <source>
        <dbReference type="PROSITE" id="PS50011"/>
    </source>
</evidence>
<dbReference type="GO" id="GO:0010506">
    <property type="term" value="P:regulation of autophagy"/>
    <property type="evidence" value="ECO:0007669"/>
    <property type="project" value="InterPro"/>
</dbReference>
<dbReference type="PROSITE" id="PS00107">
    <property type="entry name" value="PROTEIN_KINASE_ATP"/>
    <property type="match status" value="1"/>
</dbReference>
<dbReference type="Pfam" id="PF00069">
    <property type="entry name" value="Pkinase"/>
    <property type="match status" value="1"/>
</dbReference>
<dbReference type="GO" id="GO:0000422">
    <property type="term" value="P:autophagy of mitochondrion"/>
    <property type="evidence" value="ECO:0007669"/>
    <property type="project" value="TreeGrafter"/>
</dbReference>
<comment type="caution">
    <text evidence="10">The sequence shown here is derived from an EMBL/GenBank/DDBJ whole genome shotgun (WGS) entry which is preliminary data.</text>
</comment>
<dbReference type="GO" id="GO:0005524">
    <property type="term" value="F:ATP binding"/>
    <property type="evidence" value="ECO:0007669"/>
    <property type="project" value="UniProtKB-UniRule"/>
</dbReference>
<dbReference type="Proteomes" id="UP001153365">
    <property type="component" value="Unassembled WGS sequence"/>
</dbReference>
<feature type="compositionally biased region" description="Polar residues" evidence="8">
    <location>
        <begin position="1"/>
        <end position="18"/>
    </location>
</feature>
<dbReference type="PANTHER" id="PTHR24348:SF22">
    <property type="entry name" value="NON-SPECIFIC SERINE_THREONINE PROTEIN KINASE"/>
    <property type="match status" value="1"/>
</dbReference>
<feature type="compositionally biased region" description="Low complexity" evidence="8">
    <location>
        <begin position="598"/>
        <end position="613"/>
    </location>
</feature>